<protein>
    <submittedName>
        <fullName evidence="2">Uncharacterized protein</fullName>
    </submittedName>
</protein>
<proteinExistence type="predicted"/>
<dbReference type="AlphaFoldDB" id="A0A1D8PKU9"/>
<accession>A0A1D8PKU9</accession>
<dbReference type="Proteomes" id="UP000000559">
    <property type="component" value="Chromosome 3"/>
</dbReference>
<evidence type="ECO:0000313" key="2">
    <source>
        <dbReference type="EMBL" id="AOW28764.1"/>
    </source>
</evidence>
<reference evidence="2 3" key="2">
    <citation type="journal article" date="2007" name="Genome Biol.">
        <title>Assembly of the Candida albicans genome into sixteen supercontigs aligned on the eight chromosomes.</title>
        <authorList>
            <person name="van het Hoog M."/>
            <person name="Rast T.J."/>
            <person name="Martchenko M."/>
            <person name="Grindle S."/>
            <person name="Dignard D."/>
            <person name="Hogues H."/>
            <person name="Cuomo C."/>
            <person name="Berriman M."/>
            <person name="Scherer S."/>
            <person name="Magee B.B."/>
            <person name="Whiteway M."/>
            <person name="Chibana H."/>
            <person name="Nantel A."/>
            <person name="Magee P.T."/>
        </authorList>
    </citation>
    <scope>GENOME REANNOTATION</scope>
    <source>
        <strain evidence="3">SC5314 / ATCC MYA-2876</strain>
    </source>
</reference>
<reference evidence="2 3" key="3">
    <citation type="journal article" date="2013" name="Genome Biol.">
        <title>Assembly of a phased diploid Candida albicans genome facilitates allele-specific measurements and provides a simple model for repeat and indel structure.</title>
        <authorList>
            <person name="Muzzey D."/>
            <person name="Schwartz K."/>
            <person name="Weissman J.S."/>
            <person name="Sherlock G."/>
        </authorList>
    </citation>
    <scope>NUCLEOTIDE SEQUENCE [LARGE SCALE GENOMIC DNA]</scope>
    <source>
        <strain evidence="3">SC5314 / ATCC MYA-2876</strain>
    </source>
</reference>
<dbReference type="EMBL" id="CP017625">
    <property type="protein sequence ID" value="AOW28764.1"/>
    <property type="molecule type" value="Genomic_DNA"/>
</dbReference>
<evidence type="ECO:0000313" key="3">
    <source>
        <dbReference type="Proteomes" id="UP000000559"/>
    </source>
</evidence>
<dbReference type="GeneID" id="3638488"/>
<dbReference type="eggNOG" id="ENOG502SQ2E">
    <property type="taxonomic scope" value="Eukaryota"/>
</dbReference>
<dbReference type="OrthoDB" id="4017072at2759"/>
<keyword evidence="3" id="KW-1185">Reference proteome</keyword>
<organism evidence="2 3">
    <name type="scientific">Candida albicans (strain SC5314 / ATCC MYA-2876)</name>
    <name type="common">Yeast</name>
    <dbReference type="NCBI Taxonomy" id="237561"/>
    <lineage>
        <taxon>Eukaryota</taxon>
        <taxon>Fungi</taxon>
        <taxon>Dikarya</taxon>
        <taxon>Ascomycota</taxon>
        <taxon>Saccharomycotina</taxon>
        <taxon>Pichiomycetes</taxon>
        <taxon>Debaryomycetaceae</taxon>
        <taxon>Candida/Lodderomyces clade</taxon>
        <taxon>Candida</taxon>
    </lineage>
</organism>
<name>A0A1D8PKU9_CANAL</name>
<dbReference type="OMA" id="LRTPMSK"/>
<dbReference type="CGD" id="CAL0000200638">
    <property type="gene designation" value="orf19.14015"/>
</dbReference>
<dbReference type="RefSeq" id="XP_719822.2">
    <property type="nucleotide sequence ID" value="XM_714729.2"/>
</dbReference>
<dbReference type="InParanoid" id="A0A1D8PKU9"/>
<sequence length="626" mass="73127">MEYLPICQKLAHQNASLNTEVKLKNSPEKLKLVLETVTFHLLSIMDGSTKSSAFFEKLRKHFDNEPTNLETDVEYFCMVTGTVPSQIHIPLGCFLLLSSQMKSNYSTEHLVKWIESIQAKSVIESYSYVHNLEEVPKFVLFDVMLRNPQFKEEFLLQKDIWLHNLKPFALQRGGQTFILKSIIDNLIYYGIMFESDTLAEILKTTLDFFQSSRTGVNVHLDDDFINELIWNTALYSFRYSDIKPSSIANIQELLVTYLSSVEKLSFKAYMGITLVVSKVSRERGEKLFHIAESKFINQKTTSKEMVAYYMTQLYLAKSPEDLVHIFNIAIKKYKLSSKLWLVFIRKLSLFGLLDEKRATKILKKMVSTNVNINSDIITELSKSVVDFTVLEAMIQMVGTEKARFFLTRYIQLMNLYDGRLSQIELPWDRKFDKSSAYKGFSSIADYTRYLCTLLPTTSIHQISLLLENEAKRNPQNTFQIYKKELLDKALSPNKKCLGVLLAVAYDYGDFEAWDRYRAPQVAIREFQRHVKTTKTGIEPNEWLWNKYIKLLSKYDYISELSKIMKWWDDLKFEPSKGLLLLLLSALPREFSERHIKHHEKLQSKRDWPWPSIEEFNAFTVNRDTMK</sequence>
<gene>
    <name evidence="2" type="ordered locus">CAALFM_C307650CA</name>
    <name evidence="1" type="ordered locus">orf19.14015</name>
</gene>
<dbReference type="VEuPathDB" id="FungiDB:C3_07650C_A"/>
<dbReference type="KEGG" id="cal:CAALFM_C307650CA"/>
<evidence type="ECO:0000313" key="1">
    <source>
        <dbReference type="CGD" id="CAL0000200638"/>
    </source>
</evidence>
<reference evidence="2 3" key="1">
    <citation type="journal article" date="2004" name="Proc. Natl. Acad. Sci. U.S.A.">
        <title>The diploid genome sequence of Candida albicans.</title>
        <authorList>
            <person name="Jones T."/>
            <person name="Federspiel N.A."/>
            <person name="Chibana H."/>
            <person name="Dungan J."/>
            <person name="Kalman S."/>
            <person name="Magee B.B."/>
            <person name="Newport G."/>
            <person name="Thorstenson Y.R."/>
            <person name="Agabian N."/>
            <person name="Magee P.T."/>
            <person name="Davis R.W."/>
            <person name="Scherer S."/>
        </authorList>
    </citation>
    <scope>NUCLEOTIDE SEQUENCE [LARGE SCALE GENOMIC DNA]</scope>
    <source>
        <strain evidence="3">SC5314 / ATCC MYA-2876</strain>
    </source>
</reference>